<feature type="compositionally biased region" description="Acidic residues" evidence="16">
    <location>
        <begin position="65"/>
        <end position="83"/>
    </location>
</feature>
<dbReference type="Gene3D" id="2.40.50.140">
    <property type="entry name" value="Nucleic acid-binding proteins"/>
    <property type="match status" value="1"/>
</dbReference>
<dbReference type="PANTHER" id="PTHR11630">
    <property type="entry name" value="DNA REPLICATION LICENSING FACTOR MCM FAMILY MEMBER"/>
    <property type="match status" value="1"/>
</dbReference>
<dbReference type="Gene3D" id="3.40.50.300">
    <property type="entry name" value="P-loop containing nucleotide triphosphate hydrolases"/>
    <property type="match status" value="1"/>
</dbReference>
<dbReference type="InterPro" id="IPR001208">
    <property type="entry name" value="MCM_dom"/>
</dbReference>
<dbReference type="InterPro" id="IPR012340">
    <property type="entry name" value="NA-bd_OB-fold"/>
</dbReference>
<evidence type="ECO:0000256" key="6">
    <source>
        <dbReference type="ARBA" id="ARBA00022723"/>
    </source>
</evidence>
<proteinExistence type="inferred from homology"/>
<evidence type="ECO:0000256" key="2">
    <source>
        <dbReference type="ARBA" id="ARBA00008010"/>
    </source>
</evidence>
<keyword evidence="12" id="KW-0067">ATP-binding</keyword>
<evidence type="ECO:0000313" key="19">
    <source>
        <dbReference type="Proteomes" id="UP000324629"/>
    </source>
</evidence>
<feature type="compositionally biased region" description="Acidic residues" evidence="16">
    <location>
        <begin position="48"/>
        <end position="58"/>
    </location>
</feature>
<dbReference type="PROSITE" id="PS00847">
    <property type="entry name" value="MCM_1"/>
    <property type="match status" value="1"/>
</dbReference>
<dbReference type="PANTHER" id="PTHR11630:SF44">
    <property type="entry name" value="DNA REPLICATION LICENSING FACTOR MCM2"/>
    <property type="match status" value="1"/>
</dbReference>
<feature type="region of interest" description="Disordered" evidence="16">
    <location>
        <begin position="1"/>
        <end position="85"/>
    </location>
</feature>
<comment type="caution">
    <text evidence="18">The sequence shown here is derived from an EMBL/GenBank/DDBJ whole genome shotgun (WGS) entry which is preliminary data.</text>
</comment>
<evidence type="ECO:0000256" key="9">
    <source>
        <dbReference type="ARBA" id="ARBA00022801"/>
    </source>
</evidence>
<feature type="region of interest" description="Disordered" evidence="16">
    <location>
        <begin position="106"/>
        <end position="129"/>
    </location>
</feature>
<keyword evidence="7" id="KW-0547">Nucleotide-binding</keyword>
<dbReference type="GO" id="GO:0016787">
    <property type="term" value="F:hydrolase activity"/>
    <property type="evidence" value="ECO:0007669"/>
    <property type="project" value="UniProtKB-KW"/>
</dbReference>
<dbReference type="Gene3D" id="3.30.1640.10">
    <property type="entry name" value="mini-chromosome maintenance (MCM) complex, chain A, domain 1"/>
    <property type="match status" value="1"/>
</dbReference>
<dbReference type="AlphaFoldDB" id="A0A5J4NSX3"/>
<dbReference type="InterPro" id="IPR033762">
    <property type="entry name" value="MCM_OB"/>
</dbReference>
<dbReference type="InterPro" id="IPR031327">
    <property type="entry name" value="MCM"/>
</dbReference>
<evidence type="ECO:0000256" key="11">
    <source>
        <dbReference type="ARBA" id="ARBA00022833"/>
    </source>
</evidence>
<evidence type="ECO:0000256" key="5">
    <source>
        <dbReference type="ARBA" id="ARBA00022705"/>
    </source>
</evidence>
<dbReference type="GO" id="GO:0017116">
    <property type="term" value="F:single-stranded DNA helicase activity"/>
    <property type="evidence" value="ECO:0007669"/>
    <property type="project" value="TreeGrafter"/>
</dbReference>
<comment type="similarity">
    <text evidence="2">Belongs to the MCM family.</text>
</comment>
<keyword evidence="11" id="KW-0862">Zinc</keyword>
<evidence type="ECO:0000256" key="13">
    <source>
        <dbReference type="ARBA" id="ARBA00023125"/>
    </source>
</evidence>
<dbReference type="EMBL" id="QNGE01001165">
    <property type="protein sequence ID" value="KAA3678260.1"/>
    <property type="molecule type" value="Genomic_DNA"/>
</dbReference>
<feature type="domain" description="MCM C-terminal AAA(+) ATPase" evidence="17">
    <location>
        <begin position="486"/>
        <end position="685"/>
    </location>
</feature>
<dbReference type="GO" id="GO:0043138">
    <property type="term" value="F:3'-5' DNA helicase activity"/>
    <property type="evidence" value="ECO:0007669"/>
    <property type="project" value="TreeGrafter"/>
</dbReference>
<dbReference type="EC" id="3.6.4.12" evidence="3"/>
<accession>A0A5J4NSX3</accession>
<keyword evidence="15" id="KW-0131">Cell cycle</keyword>
<dbReference type="Pfam" id="PF14551">
    <property type="entry name" value="MCM_N"/>
    <property type="match status" value="1"/>
</dbReference>
<protein>
    <recommendedName>
        <fullName evidence="4">DNA replication licensing factor MCM2</fullName>
        <ecNumber evidence="3">3.6.4.12</ecNumber>
    </recommendedName>
</protein>
<dbReference type="Proteomes" id="UP000324629">
    <property type="component" value="Unassembled WGS sequence"/>
</dbReference>
<evidence type="ECO:0000259" key="17">
    <source>
        <dbReference type="PROSITE" id="PS50051"/>
    </source>
</evidence>
<reference evidence="18 19" key="1">
    <citation type="journal article" date="2019" name="Gigascience">
        <title>Whole-genome sequence of the oriental lung fluke Paragonimus westermani.</title>
        <authorList>
            <person name="Oey H."/>
            <person name="Zakrzewski M."/>
            <person name="Narain K."/>
            <person name="Devi K.R."/>
            <person name="Agatsuma T."/>
            <person name="Nawaratna S."/>
            <person name="Gobert G.N."/>
            <person name="Jones M.K."/>
            <person name="Ragan M.A."/>
            <person name="McManus D.P."/>
            <person name="Krause L."/>
        </authorList>
    </citation>
    <scope>NUCLEOTIDE SEQUENCE [LARGE SCALE GENOMIC DNA]</scope>
    <source>
        <strain evidence="18 19">IND2009</strain>
    </source>
</reference>
<dbReference type="SUPFAM" id="SSF50249">
    <property type="entry name" value="Nucleic acid-binding proteins"/>
    <property type="match status" value="1"/>
</dbReference>
<evidence type="ECO:0000256" key="7">
    <source>
        <dbReference type="ARBA" id="ARBA00022741"/>
    </source>
</evidence>
<dbReference type="SMART" id="SM00350">
    <property type="entry name" value="MCM"/>
    <property type="match status" value="1"/>
</dbReference>
<sequence length="872" mass="98419">MSFDSGNSIRRAEAPFQIRLGVPSEVMSEPSSRSDRPDQFDAAPNSPEVEDAPFEDESAAILGDDGLDEEEETGENLFGDDMERDYRPIPELDVYEAEGLAPADEDLEEMSPGARAEAEREMRQRDRDRALASGGLRRGILADLYGPDEEEEVVPVRRRRLAERAAAGVGPDADETEGVLESIENLEDMKGMSVIEWVQQPATRQEIKNRFRSFLRTFLDENDRNVYAERILQMARENKQSLYVDYQHLASAEQVLAYFLPEAPQYVLEIFDEAAREVTLTRFPRYDRITNLIHVRINDLPLIEDLRCLRHLHLHQLVRTSGVITSSSSVLPQLSIVRYNCTKCSCLLGPFVQGQTGAEVRPTTCPDCQSGGPFELNMEQTVFKNYQRITIQESPGKVPPGRLPRSKDAILLDDLVDACKPGDEIELTGIYTHSYDSSLNTQQGFPVFATVIIANNIVRKDDKVTVAKLTDEDVRAIIKLSRDERIAERIFASIAPSVYGHDDIKRGITLALFGGEPKNPGGKHKVRGDINVLLCGDPGTAKSQFLKSVEQLAPRSVFTTGQGASAVGLTAYVTRSPMSREWTLEAGALVLADRGVCLIDEFDKMNDQDRTSIHEAMEQQSISISKAGIVTSLQARCTILAAANPIGGRYDPSMTFSDNVDLSEPILSRFDILCVVRDTVDPIQELLKKYIIYAKDRIHPKLNQIDQDKIAAAYADLRRESMSTGSLPITVRHIESVIRMSEAHARLHLREFVNEDDVNMALRVMLESFVSTQKFSVMKSMRQTFSRFLSFRRDNQELLLFLLKQLVHDHLAFQRIRQATEQEWRIEIPERELVDKAKQINISSVRTFLQSDLFRMHHFVYDANRKMIVHTV</sequence>
<evidence type="ECO:0000256" key="8">
    <source>
        <dbReference type="ARBA" id="ARBA00022771"/>
    </source>
</evidence>
<comment type="subcellular location">
    <subcellularLocation>
        <location evidence="1">Nucleus</location>
    </subcellularLocation>
</comment>
<dbReference type="InterPro" id="IPR027925">
    <property type="entry name" value="MCM_N"/>
</dbReference>
<dbReference type="PRINTS" id="PR01658">
    <property type="entry name" value="MCMPROTEIN2"/>
</dbReference>
<keyword evidence="5" id="KW-0235">DNA replication</keyword>
<dbReference type="GO" id="GO:0000727">
    <property type="term" value="P:double-strand break repair via break-induced replication"/>
    <property type="evidence" value="ECO:0007669"/>
    <property type="project" value="TreeGrafter"/>
</dbReference>
<organism evidence="18 19">
    <name type="scientific">Paragonimus westermani</name>
    <dbReference type="NCBI Taxonomy" id="34504"/>
    <lineage>
        <taxon>Eukaryota</taxon>
        <taxon>Metazoa</taxon>
        <taxon>Spiralia</taxon>
        <taxon>Lophotrochozoa</taxon>
        <taxon>Platyhelminthes</taxon>
        <taxon>Trematoda</taxon>
        <taxon>Digenea</taxon>
        <taxon>Plagiorchiida</taxon>
        <taxon>Troglotremata</taxon>
        <taxon>Troglotrematidae</taxon>
        <taxon>Paragonimus</taxon>
    </lineage>
</organism>
<dbReference type="GO" id="GO:0005524">
    <property type="term" value="F:ATP binding"/>
    <property type="evidence" value="ECO:0007669"/>
    <property type="project" value="UniProtKB-KW"/>
</dbReference>
<dbReference type="PRINTS" id="PR01657">
    <property type="entry name" value="MCMFAMILY"/>
</dbReference>
<keyword evidence="10" id="KW-0347">Helicase</keyword>
<keyword evidence="14" id="KW-0539">Nucleus</keyword>
<name>A0A5J4NSX3_9TREM</name>
<dbReference type="InterPro" id="IPR008045">
    <property type="entry name" value="MCM2"/>
</dbReference>
<dbReference type="InterPro" id="IPR041562">
    <property type="entry name" value="MCM_lid"/>
</dbReference>
<dbReference type="SUPFAM" id="SSF52540">
    <property type="entry name" value="P-loop containing nucleoside triphosphate hydrolases"/>
    <property type="match status" value="1"/>
</dbReference>
<keyword evidence="9" id="KW-0378">Hydrolase</keyword>
<dbReference type="Pfam" id="PF12619">
    <property type="entry name" value="MCM2_N"/>
    <property type="match status" value="1"/>
</dbReference>
<evidence type="ECO:0000256" key="3">
    <source>
        <dbReference type="ARBA" id="ARBA00012551"/>
    </source>
</evidence>
<keyword evidence="13" id="KW-0238">DNA-binding</keyword>
<feature type="compositionally biased region" description="Basic and acidic residues" evidence="16">
    <location>
        <begin position="116"/>
        <end position="129"/>
    </location>
</feature>
<evidence type="ECO:0000256" key="16">
    <source>
        <dbReference type="SAM" id="MobiDB-lite"/>
    </source>
</evidence>
<evidence type="ECO:0000313" key="18">
    <source>
        <dbReference type="EMBL" id="KAA3678260.1"/>
    </source>
</evidence>
<keyword evidence="8" id="KW-0863">Zinc-finger</keyword>
<dbReference type="InterPro" id="IPR018525">
    <property type="entry name" value="MCM_CS"/>
</dbReference>
<evidence type="ECO:0000256" key="10">
    <source>
        <dbReference type="ARBA" id="ARBA00022806"/>
    </source>
</evidence>
<evidence type="ECO:0000256" key="1">
    <source>
        <dbReference type="ARBA" id="ARBA00004123"/>
    </source>
</evidence>
<dbReference type="GO" id="GO:1902975">
    <property type="term" value="P:mitotic DNA replication initiation"/>
    <property type="evidence" value="ECO:0007669"/>
    <property type="project" value="TreeGrafter"/>
</dbReference>
<evidence type="ECO:0000256" key="14">
    <source>
        <dbReference type="ARBA" id="ARBA00023242"/>
    </source>
</evidence>
<dbReference type="PROSITE" id="PS50051">
    <property type="entry name" value="MCM_2"/>
    <property type="match status" value="1"/>
</dbReference>
<dbReference type="InterPro" id="IPR027417">
    <property type="entry name" value="P-loop_NTPase"/>
</dbReference>
<evidence type="ECO:0000256" key="4">
    <source>
        <dbReference type="ARBA" id="ARBA00018925"/>
    </source>
</evidence>
<dbReference type="InterPro" id="IPR059098">
    <property type="entry name" value="WHD_MCM2"/>
</dbReference>
<evidence type="ECO:0000256" key="15">
    <source>
        <dbReference type="ARBA" id="ARBA00023306"/>
    </source>
</evidence>
<evidence type="ECO:0000256" key="12">
    <source>
        <dbReference type="ARBA" id="ARBA00022840"/>
    </source>
</evidence>
<dbReference type="Pfam" id="PF00493">
    <property type="entry name" value="MCM"/>
    <property type="match status" value="1"/>
</dbReference>
<dbReference type="Pfam" id="PF23669">
    <property type="entry name" value="WHD_MCM2"/>
    <property type="match status" value="1"/>
</dbReference>
<dbReference type="Gene3D" id="2.20.28.10">
    <property type="match status" value="1"/>
</dbReference>
<dbReference type="Pfam" id="PF17207">
    <property type="entry name" value="MCM_OB"/>
    <property type="match status" value="1"/>
</dbReference>
<dbReference type="Pfam" id="PF17855">
    <property type="entry name" value="MCM_lid"/>
    <property type="match status" value="1"/>
</dbReference>
<gene>
    <name evidence="18" type="ORF">DEA37_0011933</name>
</gene>
<dbReference type="GO" id="GO:0005634">
    <property type="term" value="C:nucleus"/>
    <property type="evidence" value="ECO:0007669"/>
    <property type="project" value="UniProtKB-SubCell"/>
</dbReference>
<dbReference type="GO" id="GO:0008270">
    <property type="term" value="F:zinc ion binding"/>
    <property type="evidence" value="ECO:0007669"/>
    <property type="project" value="UniProtKB-KW"/>
</dbReference>
<dbReference type="GO" id="GO:0042555">
    <property type="term" value="C:MCM complex"/>
    <property type="evidence" value="ECO:0007669"/>
    <property type="project" value="InterPro"/>
</dbReference>
<keyword evidence="19" id="KW-1185">Reference proteome</keyword>
<keyword evidence="6" id="KW-0479">Metal-binding</keyword>
<dbReference type="GO" id="GO:0003697">
    <property type="term" value="F:single-stranded DNA binding"/>
    <property type="evidence" value="ECO:0007669"/>
    <property type="project" value="TreeGrafter"/>
</dbReference>